<evidence type="ECO:0000313" key="2">
    <source>
        <dbReference type="Proteomes" id="UP000233469"/>
    </source>
</evidence>
<protein>
    <submittedName>
        <fullName evidence="1">Uncharacterized protein</fullName>
    </submittedName>
</protein>
<organism evidence="1 2">
    <name type="scientific">Rhizophagus irregularis</name>
    <dbReference type="NCBI Taxonomy" id="588596"/>
    <lineage>
        <taxon>Eukaryota</taxon>
        <taxon>Fungi</taxon>
        <taxon>Fungi incertae sedis</taxon>
        <taxon>Mucoromycota</taxon>
        <taxon>Glomeromycotina</taxon>
        <taxon>Glomeromycetes</taxon>
        <taxon>Glomerales</taxon>
        <taxon>Glomeraceae</taxon>
        <taxon>Rhizophagus</taxon>
    </lineage>
</organism>
<comment type="caution">
    <text evidence="1">The sequence shown here is derived from an EMBL/GenBank/DDBJ whole genome shotgun (WGS) entry which is preliminary data.</text>
</comment>
<dbReference type="Proteomes" id="UP000233469">
    <property type="component" value="Unassembled WGS sequence"/>
</dbReference>
<gene>
    <name evidence="1" type="ORF">RhiirC2_799226</name>
</gene>
<reference evidence="1 2" key="1">
    <citation type="submission" date="2016-04" db="EMBL/GenBank/DDBJ databases">
        <title>Genome analyses suggest a sexual origin of heterokaryosis in a supposedly ancient asexual fungus.</title>
        <authorList>
            <person name="Ropars J."/>
            <person name="Sedzielewska K."/>
            <person name="Noel J."/>
            <person name="Charron P."/>
            <person name="Farinelli L."/>
            <person name="Marton T."/>
            <person name="Kruger M."/>
            <person name="Pelin A."/>
            <person name="Brachmann A."/>
            <person name="Corradi N."/>
        </authorList>
    </citation>
    <scope>NUCLEOTIDE SEQUENCE [LARGE SCALE GENOMIC DNA]</scope>
    <source>
        <strain evidence="1 2">C2</strain>
    </source>
</reference>
<name>A0A2N1M5B9_9GLOM</name>
<evidence type="ECO:0000313" key="1">
    <source>
        <dbReference type="EMBL" id="PKK56825.1"/>
    </source>
</evidence>
<reference evidence="1 2" key="2">
    <citation type="submission" date="2017-10" db="EMBL/GenBank/DDBJ databases">
        <title>Extensive intraspecific genome diversity in a model arbuscular mycorrhizal fungus.</title>
        <authorList>
            <person name="Chen E.C.H."/>
            <person name="Morin E."/>
            <person name="Baudet D."/>
            <person name="Noel J."/>
            <person name="Ndikumana S."/>
            <person name="Charron P."/>
            <person name="St-Onge C."/>
            <person name="Giorgi J."/>
            <person name="Grigoriev I.V."/>
            <person name="Roux C."/>
            <person name="Martin F.M."/>
            <person name="Corradi N."/>
        </authorList>
    </citation>
    <scope>NUCLEOTIDE SEQUENCE [LARGE SCALE GENOMIC DNA]</scope>
    <source>
        <strain evidence="1 2">C2</strain>
    </source>
</reference>
<accession>A0A2N1M5B9</accession>
<dbReference type="VEuPathDB" id="FungiDB:FUN_016223"/>
<dbReference type="AlphaFoldDB" id="A0A2N1M5B9"/>
<sequence>MSDKRWTERYTEKAIEIPKEVVRSVSYPKMEVIFKVLNYLLMCQQFAESIQKYVKNIRNKSFKNSTKQLIYSISDATSAEEVYNLLNEIEKTGEPEIQDWVEYYKYFYVLSSLNKHISKMNIEIWNRSSNNINHVEVSHANSNRNGKNLKLFTAIKREYQIDNKHIKISITHNNTGVPYTRRDRSEIKRKSQAMTCKGKKSVEYPKSKQKEVNKVKKSYNRFIYKCKAQVKLQKEKKHFLVPKMG</sequence>
<proteinExistence type="predicted"/>
<dbReference type="EMBL" id="LLXL01005076">
    <property type="protein sequence ID" value="PKK56825.1"/>
    <property type="molecule type" value="Genomic_DNA"/>
</dbReference>